<gene>
    <name evidence="2" type="primary">TBLA0B10010</name>
    <name evidence="2" type="ORF">TBLA_0B10010</name>
</gene>
<dbReference type="EMBL" id="HE806317">
    <property type="protein sequence ID" value="CCH59818.1"/>
    <property type="molecule type" value="Genomic_DNA"/>
</dbReference>
<dbReference type="GeneID" id="14494257"/>
<accession>I2H0B6</accession>
<dbReference type="AlphaFoldDB" id="I2H0B6"/>
<feature type="transmembrane region" description="Helical" evidence="1">
    <location>
        <begin position="52"/>
        <end position="72"/>
    </location>
</feature>
<protein>
    <submittedName>
        <fullName evidence="2">Uncharacterized protein</fullName>
    </submittedName>
</protein>
<proteinExistence type="predicted"/>
<keyword evidence="3" id="KW-1185">Reference proteome</keyword>
<dbReference type="Proteomes" id="UP000002866">
    <property type="component" value="Chromosome 2"/>
</dbReference>
<dbReference type="InParanoid" id="I2H0B6"/>
<evidence type="ECO:0000313" key="3">
    <source>
        <dbReference type="Proteomes" id="UP000002866"/>
    </source>
</evidence>
<evidence type="ECO:0000313" key="2">
    <source>
        <dbReference type="EMBL" id="CCH59818.1"/>
    </source>
</evidence>
<dbReference type="RefSeq" id="XP_004179337.1">
    <property type="nucleotide sequence ID" value="XM_004179289.1"/>
</dbReference>
<dbReference type="HOGENOM" id="CLU_1526170_0_0_1"/>
<evidence type="ECO:0000256" key="1">
    <source>
        <dbReference type="SAM" id="Phobius"/>
    </source>
</evidence>
<organism evidence="2 3">
    <name type="scientific">Henningerozyma blattae (strain ATCC 34711 / CBS 6284 / DSM 70876 / NBRC 10599 / NRRL Y-10934 / UCD 77-7)</name>
    <name type="common">Yeast</name>
    <name type="synonym">Tetrapisispora blattae</name>
    <dbReference type="NCBI Taxonomy" id="1071380"/>
    <lineage>
        <taxon>Eukaryota</taxon>
        <taxon>Fungi</taxon>
        <taxon>Dikarya</taxon>
        <taxon>Ascomycota</taxon>
        <taxon>Saccharomycotina</taxon>
        <taxon>Saccharomycetes</taxon>
        <taxon>Saccharomycetales</taxon>
        <taxon>Saccharomycetaceae</taxon>
        <taxon>Henningerozyma</taxon>
    </lineage>
</organism>
<reference evidence="2 3" key="1">
    <citation type="journal article" date="2011" name="Proc. Natl. Acad. Sci. U.S.A.">
        <title>Evolutionary erosion of yeast sex chromosomes by mating-type switching accidents.</title>
        <authorList>
            <person name="Gordon J.L."/>
            <person name="Armisen D."/>
            <person name="Proux-Wera E."/>
            <person name="Oheigeartaigh S.S."/>
            <person name="Byrne K.P."/>
            <person name="Wolfe K.H."/>
        </authorList>
    </citation>
    <scope>NUCLEOTIDE SEQUENCE [LARGE SCALE GENOMIC DNA]</scope>
    <source>
        <strain evidence="3">ATCC 34711 / CBS 6284 / DSM 70876 / NBRC 10599 / NRRL Y-10934 / UCD 77-7</strain>
    </source>
</reference>
<name>I2H0B6_HENB6</name>
<keyword evidence="1" id="KW-0472">Membrane</keyword>
<sequence length="176" mass="19250">MLSSATPNPDRYVRPFQYLIQFRRVRIPAISLLLLSIGATLTSNAVLRSLAIVNLTILIIIINHVSSISYRIKLMGVTGQKNLVKHVIKIQPGNDRAKWGKLAVQMPKTCLGAEDARALFEHVQAPRNGCAGAGGGHVDGEALRLRELVWTAREAQREAAADATIYKGASERSERA</sequence>
<dbReference type="KEGG" id="tbl:TBLA_0B10010"/>
<keyword evidence="1" id="KW-1133">Transmembrane helix</keyword>
<keyword evidence="1" id="KW-0812">Transmembrane</keyword>